<evidence type="ECO:0000313" key="7">
    <source>
        <dbReference type="Proteomes" id="UP000186469"/>
    </source>
</evidence>
<gene>
    <name evidence="6" type="ORF">SAMN02745728_02284</name>
</gene>
<sequence length="227" mass="24935">MINNTTELYRLEQVSKSYAGPSEKIRILENIDLSIQQGESIAIVGASGSGKSTLLHILGSLDNPSSGKVYFQGKDLNMLSSNEQASIRNKNIGFVFQFHHLLPEFNTLENVAMQALIGGMNINKAKALAKEALELVGLEHRLTHNVTTLSGGERQRAAIARAILLKPKVLLADEPTGNLDIETGGHIAKLLLKLNEKIGMTLIVVTHNQELAVLMQRHLEMKSRRLI</sequence>
<dbReference type="InterPro" id="IPR003439">
    <property type="entry name" value="ABC_transporter-like_ATP-bd"/>
</dbReference>
<keyword evidence="1" id="KW-0813">Transport</keyword>
<dbReference type="RefSeq" id="WP_072697953.1">
    <property type="nucleotide sequence ID" value="NZ_FRDI01000016.1"/>
</dbReference>
<dbReference type="PROSITE" id="PS50893">
    <property type="entry name" value="ABC_TRANSPORTER_2"/>
    <property type="match status" value="1"/>
</dbReference>
<feature type="domain" description="ABC transporter" evidence="5">
    <location>
        <begin position="9"/>
        <end position="227"/>
    </location>
</feature>
<dbReference type="PANTHER" id="PTHR42798">
    <property type="entry name" value="LIPOPROTEIN-RELEASING SYSTEM ATP-BINDING PROTEIN LOLD"/>
    <property type="match status" value="1"/>
</dbReference>
<evidence type="ECO:0000256" key="2">
    <source>
        <dbReference type="ARBA" id="ARBA00022741"/>
    </source>
</evidence>
<dbReference type="InterPro" id="IPR027417">
    <property type="entry name" value="P-loop_NTPase"/>
</dbReference>
<evidence type="ECO:0000256" key="1">
    <source>
        <dbReference type="ARBA" id="ARBA00022448"/>
    </source>
</evidence>
<keyword evidence="2" id="KW-0547">Nucleotide-binding</keyword>
<reference evidence="6 7" key="1">
    <citation type="submission" date="2016-12" db="EMBL/GenBank/DDBJ databases">
        <authorList>
            <person name="Song W.-J."/>
            <person name="Kurnit D.M."/>
        </authorList>
    </citation>
    <scope>NUCLEOTIDE SEQUENCE [LARGE SCALE GENOMIC DNA]</scope>
    <source>
        <strain evidence="6 7">DSM 11393</strain>
    </source>
</reference>
<dbReference type="InterPro" id="IPR017871">
    <property type="entry name" value="ABC_transporter-like_CS"/>
</dbReference>
<evidence type="ECO:0000313" key="6">
    <source>
        <dbReference type="EMBL" id="SHN72109.1"/>
    </source>
</evidence>
<evidence type="ECO:0000259" key="5">
    <source>
        <dbReference type="PROSITE" id="PS50893"/>
    </source>
</evidence>
<dbReference type="SMART" id="SM00382">
    <property type="entry name" value="AAA"/>
    <property type="match status" value="1"/>
</dbReference>
<dbReference type="Gene3D" id="3.40.50.300">
    <property type="entry name" value="P-loop containing nucleotide triphosphate hydrolases"/>
    <property type="match status" value="1"/>
</dbReference>
<keyword evidence="7" id="KW-1185">Reference proteome</keyword>
<dbReference type="EMBL" id="FRDI01000016">
    <property type="protein sequence ID" value="SHN72109.1"/>
    <property type="molecule type" value="Genomic_DNA"/>
</dbReference>
<dbReference type="FunFam" id="3.40.50.300:FF:000032">
    <property type="entry name" value="Export ABC transporter ATP-binding protein"/>
    <property type="match status" value="1"/>
</dbReference>
<dbReference type="AlphaFoldDB" id="A0A1M7TMZ2"/>
<protein>
    <submittedName>
        <fullName evidence="6">Lipoprotein-releasing system ATP-binding protein</fullName>
    </submittedName>
</protein>
<dbReference type="STRING" id="1121455.SAMN02745728_02284"/>
<accession>A0A1M7TMZ2</accession>
<dbReference type="PROSITE" id="PS00211">
    <property type="entry name" value="ABC_TRANSPORTER_1"/>
    <property type="match status" value="1"/>
</dbReference>
<dbReference type="PANTHER" id="PTHR42798:SF2">
    <property type="entry name" value="ABC TRANSPORTER ATP-BINDING PROTEIN MG467-RELATED"/>
    <property type="match status" value="1"/>
</dbReference>
<organism evidence="6 7">
    <name type="scientific">Desulfovibrio litoralis DSM 11393</name>
    <dbReference type="NCBI Taxonomy" id="1121455"/>
    <lineage>
        <taxon>Bacteria</taxon>
        <taxon>Pseudomonadati</taxon>
        <taxon>Thermodesulfobacteriota</taxon>
        <taxon>Desulfovibrionia</taxon>
        <taxon>Desulfovibrionales</taxon>
        <taxon>Desulfovibrionaceae</taxon>
        <taxon>Desulfovibrio</taxon>
    </lineage>
</organism>
<evidence type="ECO:0000256" key="4">
    <source>
        <dbReference type="ARBA" id="ARBA00038388"/>
    </source>
</evidence>
<comment type="similarity">
    <text evidence="4">Belongs to the ABC transporter superfamily. Macrolide exporter (TC 3.A.1.122) family.</text>
</comment>
<keyword evidence="3 6" id="KW-0067">ATP-binding</keyword>
<dbReference type="CDD" id="cd03255">
    <property type="entry name" value="ABC_MJ0796_LolCDE_FtsE"/>
    <property type="match status" value="1"/>
</dbReference>
<dbReference type="GO" id="GO:0016887">
    <property type="term" value="F:ATP hydrolysis activity"/>
    <property type="evidence" value="ECO:0007669"/>
    <property type="project" value="InterPro"/>
</dbReference>
<evidence type="ECO:0000256" key="3">
    <source>
        <dbReference type="ARBA" id="ARBA00022840"/>
    </source>
</evidence>
<dbReference type="Proteomes" id="UP000186469">
    <property type="component" value="Unassembled WGS sequence"/>
</dbReference>
<dbReference type="InterPro" id="IPR017911">
    <property type="entry name" value="MacB-like_ATP-bd"/>
</dbReference>
<dbReference type="GO" id="GO:0005524">
    <property type="term" value="F:ATP binding"/>
    <property type="evidence" value="ECO:0007669"/>
    <property type="project" value="UniProtKB-KW"/>
</dbReference>
<dbReference type="OrthoDB" id="9809450at2"/>
<dbReference type="Pfam" id="PF00005">
    <property type="entry name" value="ABC_tran"/>
    <property type="match status" value="1"/>
</dbReference>
<dbReference type="SUPFAM" id="SSF52540">
    <property type="entry name" value="P-loop containing nucleoside triphosphate hydrolases"/>
    <property type="match status" value="1"/>
</dbReference>
<name>A0A1M7TMZ2_9BACT</name>
<proteinExistence type="inferred from homology"/>
<dbReference type="GO" id="GO:0022857">
    <property type="term" value="F:transmembrane transporter activity"/>
    <property type="evidence" value="ECO:0007669"/>
    <property type="project" value="UniProtKB-ARBA"/>
</dbReference>
<keyword evidence="6" id="KW-0449">Lipoprotein</keyword>
<dbReference type="GO" id="GO:0098796">
    <property type="term" value="C:membrane protein complex"/>
    <property type="evidence" value="ECO:0007669"/>
    <property type="project" value="UniProtKB-ARBA"/>
</dbReference>
<dbReference type="InterPro" id="IPR003593">
    <property type="entry name" value="AAA+_ATPase"/>
</dbReference>